<keyword evidence="2" id="KW-0812">Transmembrane</keyword>
<evidence type="ECO:0000313" key="6">
    <source>
        <dbReference type="Proteomes" id="UP000240883"/>
    </source>
</evidence>
<dbReference type="Pfam" id="PF10348">
    <property type="entry name" value="DUF2427"/>
    <property type="match status" value="1"/>
</dbReference>
<keyword evidence="6" id="KW-1185">Reference proteome</keyword>
<evidence type="ECO:0000256" key="2">
    <source>
        <dbReference type="SAM" id="Phobius"/>
    </source>
</evidence>
<evidence type="ECO:0008006" key="7">
    <source>
        <dbReference type="Google" id="ProtNLM"/>
    </source>
</evidence>
<keyword evidence="2" id="KW-0472">Membrane</keyword>
<feature type="transmembrane region" description="Helical" evidence="2">
    <location>
        <begin position="467"/>
        <end position="487"/>
    </location>
</feature>
<feature type="transmembrane region" description="Helical" evidence="2">
    <location>
        <begin position="236"/>
        <end position="257"/>
    </location>
</feature>
<evidence type="ECO:0000313" key="5">
    <source>
        <dbReference type="EMBL" id="PSN62578.1"/>
    </source>
</evidence>
<dbReference type="InterPro" id="IPR018827">
    <property type="entry name" value="YTP1_C"/>
</dbReference>
<dbReference type="PANTHER" id="PTHR31685:SF3">
    <property type="entry name" value="INTEGRAL MEMBRANE PROTEIN (AFU_ORTHOLOGUE AFUA_6G12730)"/>
    <property type="match status" value="1"/>
</dbReference>
<name>A0A2T2NC11_CORCC</name>
<evidence type="ECO:0000259" key="3">
    <source>
        <dbReference type="Pfam" id="PF10348"/>
    </source>
</evidence>
<feature type="transmembrane region" description="Helical" evidence="2">
    <location>
        <begin position="9"/>
        <end position="31"/>
    </location>
</feature>
<feature type="transmembrane region" description="Helical" evidence="2">
    <location>
        <begin position="278"/>
        <end position="299"/>
    </location>
</feature>
<feature type="transmembrane region" description="Helical" evidence="2">
    <location>
        <begin position="311"/>
        <end position="328"/>
    </location>
</feature>
<feature type="transmembrane region" description="Helical" evidence="2">
    <location>
        <begin position="430"/>
        <end position="447"/>
    </location>
</feature>
<protein>
    <recommendedName>
        <fullName evidence="7">Integral membrane protein</fullName>
    </recommendedName>
</protein>
<dbReference type="Pfam" id="PF10355">
    <property type="entry name" value="Ytp1"/>
    <property type="match status" value="1"/>
</dbReference>
<feature type="compositionally biased region" description="Polar residues" evidence="1">
    <location>
        <begin position="107"/>
        <end position="134"/>
    </location>
</feature>
<feature type="transmembrane region" description="Helical" evidence="2">
    <location>
        <begin position="47"/>
        <end position="64"/>
    </location>
</feature>
<feature type="transmembrane region" description="Helical" evidence="2">
    <location>
        <begin position="363"/>
        <end position="380"/>
    </location>
</feature>
<reference evidence="5 6" key="1">
    <citation type="journal article" date="2018" name="Front. Microbiol.">
        <title>Genome-Wide Analysis of Corynespora cassiicola Leaf Fall Disease Putative Effectors.</title>
        <authorList>
            <person name="Lopez D."/>
            <person name="Ribeiro S."/>
            <person name="Label P."/>
            <person name="Fumanal B."/>
            <person name="Venisse J.S."/>
            <person name="Kohler A."/>
            <person name="de Oliveira R.R."/>
            <person name="Labutti K."/>
            <person name="Lipzen A."/>
            <person name="Lail K."/>
            <person name="Bauer D."/>
            <person name="Ohm R.A."/>
            <person name="Barry K.W."/>
            <person name="Spatafora J."/>
            <person name="Grigoriev I.V."/>
            <person name="Martin F.M."/>
            <person name="Pujade-Renaud V."/>
        </authorList>
    </citation>
    <scope>NUCLEOTIDE SEQUENCE [LARGE SCALE GENOMIC DNA]</scope>
    <source>
        <strain evidence="5 6">Philippines</strain>
    </source>
</reference>
<accession>A0A2T2NC11</accession>
<feature type="transmembrane region" description="Helical" evidence="2">
    <location>
        <begin position="400"/>
        <end position="418"/>
    </location>
</feature>
<feature type="transmembrane region" description="Helical" evidence="2">
    <location>
        <begin position="198"/>
        <end position="216"/>
    </location>
</feature>
<evidence type="ECO:0000256" key="1">
    <source>
        <dbReference type="SAM" id="MobiDB-lite"/>
    </source>
</evidence>
<proteinExistence type="predicted"/>
<evidence type="ECO:0000259" key="4">
    <source>
        <dbReference type="Pfam" id="PF10355"/>
    </source>
</evidence>
<sequence length="509" mass="56565">MLSIARSRLALPSQFLFLIVNAFALLLGVIYNQKTPELYENNSHSKIGWVITWIASAWVFMALVQRYAGLQSHATDDQLAAHSITAANMAQYQRVQNMEISAAPRWSNDSGQGTERNSSSLYGHSRSPSVESENQLFLGQTPRYTGEDDDSFDVDAEKRGFLKNTPVDRFFSRHLARFAVGRPLKVLRFFYVVIDRTIIIQGLVAITSGTVVYGGIGRGDAVFNVLAHYVKGGIFFVYGLLTLGRWMGAFADFGWAWNVKPPKEVVGRRRAGLPSAEFTESFVIFLYGCTNVFLEHLAAWGDEWTAQDLEHVSISVMFFGGGLLGMIVESQKMRDLLNSSVLSSQPLAHLDEDSWQQPRQYRFSMNPMPALVIMLLGKMMSSHHQASMLSTMIHTQWGSMFMGFALSRALTYITLYISPPTSYLPSRPPTEIITAFCLIAGGITFMVSNKDTVAALESYDLDAMFTFTVTMGFTALIMAWTTVTIALKGWAVRKESASMFAKHSAGALA</sequence>
<dbReference type="AlphaFoldDB" id="A0A2T2NC11"/>
<gene>
    <name evidence="5" type="ORF">BS50DRAFT_122669</name>
</gene>
<dbReference type="STRING" id="1448308.A0A2T2NC11"/>
<dbReference type="OrthoDB" id="4005299at2759"/>
<feature type="domain" description="DUF2427" evidence="3">
    <location>
        <begin position="1"/>
        <end position="67"/>
    </location>
</feature>
<feature type="domain" description="Protein YTP1-like C-terminal" evidence="4">
    <location>
        <begin position="202"/>
        <end position="488"/>
    </location>
</feature>
<dbReference type="InterPro" id="IPR018825">
    <property type="entry name" value="DUF2427"/>
</dbReference>
<organism evidence="5 6">
    <name type="scientific">Corynespora cassiicola Philippines</name>
    <dbReference type="NCBI Taxonomy" id="1448308"/>
    <lineage>
        <taxon>Eukaryota</taxon>
        <taxon>Fungi</taxon>
        <taxon>Dikarya</taxon>
        <taxon>Ascomycota</taxon>
        <taxon>Pezizomycotina</taxon>
        <taxon>Dothideomycetes</taxon>
        <taxon>Pleosporomycetidae</taxon>
        <taxon>Pleosporales</taxon>
        <taxon>Corynesporascaceae</taxon>
        <taxon>Corynespora</taxon>
    </lineage>
</organism>
<keyword evidence="2" id="KW-1133">Transmembrane helix</keyword>
<dbReference type="Proteomes" id="UP000240883">
    <property type="component" value="Unassembled WGS sequence"/>
</dbReference>
<dbReference type="EMBL" id="KZ678141">
    <property type="protein sequence ID" value="PSN62578.1"/>
    <property type="molecule type" value="Genomic_DNA"/>
</dbReference>
<dbReference type="PANTHER" id="PTHR31685">
    <property type="entry name" value="INTEGRAL MEMBRANE PROTEIN (AFU_ORTHOLOGUE AFUA_6G12730)-RELATED"/>
    <property type="match status" value="1"/>
</dbReference>
<feature type="region of interest" description="Disordered" evidence="1">
    <location>
        <begin position="104"/>
        <end position="134"/>
    </location>
</feature>